<dbReference type="GO" id="GO:0005886">
    <property type="term" value="C:plasma membrane"/>
    <property type="evidence" value="ECO:0007669"/>
    <property type="project" value="UniProtKB-SubCell"/>
</dbReference>
<keyword evidence="8" id="KW-0479">Metal-binding</keyword>
<organism evidence="16 17">
    <name type="scientific">Merluccius polli</name>
    <name type="common">Benguela hake</name>
    <name type="synonym">Merluccius cadenati</name>
    <dbReference type="NCBI Taxonomy" id="89951"/>
    <lineage>
        <taxon>Eukaryota</taxon>
        <taxon>Metazoa</taxon>
        <taxon>Chordata</taxon>
        <taxon>Craniata</taxon>
        <taxon>Vertebrata</taxon>
        <taxon>Euteleostomi</taxon>
        <taxon>Actinopterygii</taxon>
        <taxon>Neopterygii</taxon>
        <taxon>Teleostei</taxon>
        <taxon>Neoteleostei</taxon>
        <taxon>Acanthomorphata</taxon>
        <taxon>Zeiogadaria</taxon>
        <taxon>Gadariae</taxon>
        <taxon>Gadiformes</taxon>
        <taxon>Gadoidei</taxon>
        <taxon>Merlucciidae</taxon>
        <taxon>Merluccius</taxon>
    </lineage>
</organism>
<dbReference type="SUPFAM" id="SSF158745">
    <property type="entry name" value="LanC-like"/>
    <property type="match status" value="1"/>
</dbReference>
<evidence type="ECO:0000256" key="6">
    <source>
        <dbReference type="ARBA" id="ARBA00022490"/>
    </source>
</evidence>
<dbReference type="Gene3D" id="1.50.10.10">
    <property type="match status" value="1"/>
</dbReference>
<dbReference type="AlphaFoldDB" id="A0AA47N0R5"/>
<accession>A0AA47N0R5</accession>
<evidence type="ECO:0000256" key="11">
    <source>
        <dbReference type="ARBA" id="ARBA00035808"/>
    </source>
</evidence>
<comment type="caution">
    <text evidence="16">The sequence shown here is derived from an EMBL/GenBank/DDBJ whole genome shotgun (WGS) entry which is preliminary data.</text>
</comment>
<comment type="similarity">
    <text evidence="3">Belongs to the LanC-like protein family.</text>
</comment>
<dbReference type="Proteomes" id="UP001174136">
    <property type="component" value="Unassembled WGS sequence"/>
</dbReference>
<evidence type="ECO:0000256" key="2">
    <source>
        <dbReference type="ARBA" id="ARBA00004496"/>
    </source>
</evidence>
<evidence type="ECO:0000256" key="9">
    <source>
        <dbReference type="ARBA" id="ARBA00022833"/>
    </source>
</evidence>
<dbReference type="SMART" id="SM01260">
    <property type="entry name" value="LANC_like"/>
    <property type="match status" value="1"/>
</dbReference>
<keyword evidence="9" id="KW-0862">Zinc</keyword>
<evidence type="ECO:0000313" key="17">
    <source>
        <dbReference type="Proteomes" id="UP001174136"/>
    </source>
</evidence>
<evidence type="ECO:0000256" key="13">
    <source>
        <dbReference type="ARBA" id="ARBA00043169"/>
    </source>
</evidence>
<gene>
    <name evidence="16" type="primary">lancl1_0</name>
    <name evidence="16" type="ORF">N1851_008821</name>
</gene>
<evidence type="ECO:0000256" key="15">
    <source>
        <dbReference type="SAM" id="MobiDB-lite"/>
    </source>
</evidence>
<comment type="subcellular location">
    <subcellularLocation>
        <location evidence="1">Cell membrane</location>
        <topology evidence="1">Peripheral membrane protein</topology>
    </subcellularLocation>
    <subcellularLocation>
        <location evidence="2">Cytoplasm</location>
    </subcellularLocation>
</comment>
<evidence type="ECO:0000313" key="16">
    <source>
        <dbReference type="EMBL" id="KAK0150263.1"/>
    </source>
</evidence>
<dbReference type="GO" id="GO:0005737">
    <property type="term" value="C:cytoplasm"/>
    <property type="evidence" value="ECO:0007669"/>
    <property type="project" value="UniProtKB-SubCell"/>
</dbReference>
<dbReference type="InterPro" id="IPR007822">
    <property type="entry name" value="LANC-like"/>
</dbReference>
<keyword evidence="17" id="KW-1185">Reference proteome</keyword>
<evidence type="ECO:0000256" key="7">
    <source>
        <dbReference type="ARBA" id="ARBA00022679"/>
    </source>
</evidence>
<protein>
    <recommendedName>
        <fullName evidence="12">Glutathione S-transferase LANCL1</fullName>
        <ecNumber evidence="4">2.5.1.18</ecNumber>
    </recommendedName>
    <alternativeName>
        <fullName evidence="13">LanC-like protein 1</fullName>
    </alternativeName>
</protein>
<evidence type="ECO:0000256" key="1">
    <source>
        <dbReference type="ARBA" id="ARBA00004202"/>
    </source>
</evidence>
<reference evidence="16" key="1">
    <citation type="journal article" date="2023" name="Front. Mar. Sci.">
        <title>A new Merluccius polli reference genome to investigate the effects of global change in West African waters.</title>
        <authorList>
            <person name="Mateo J.L."/>
            <person name="Blanco-Fernandez C."/>
            <person name="Garcia-Vazquez E."/>
            <person name="Machado-Schiaffino G."/>
        </authorList>
    </citation>
    <scope>NUCLEOTIDE SEQUENCE</scope>
    <source>
        <strain evidence="16">C29</strain>
        <tissue evidence="16">Fin</tissue>
    </source>
</reference>
<keyword evidence="6" id="KW-0963">Cytoplasm</keyword>
<dbReference type="GO" id="GO:0005975">
    <property type="term" value="P:carbohydrate metabolic process"/>
    <property type="evidence" value="ECO:0007669"/>
    <property type="project" value="InterPro"/>
</dbReference>
<evidence type="ECO:0000256" key="3">
    <source>
        <dbReference type="ARBA" id="ARBA00007179"/>
    </source>
</evidence>
<dbReference type="Pfam" id="PF05147">
    <property type="entry name" value="LANC_like"/>
    <property type="match status" value="1"/>
</dbReference>
<keyword evidence="5" id="KW-1003">Cell membrane</keyword>
<comment type="catalytic activity">
    <reaction evidence="11">
        <text>1-chloro-2,4-dinitrobenzene + glutathione = 2,4-dinitrophenyl-S-glutathione + chloride + H(+)</text>
        <dbReference type="Rhea" id="RHEA:51220"/>
        <dbReference type="ChEBI" id="CHEBI:15378"/>
        <dbReference type="ChEBI" id="CHEBI:17996"/>
        <dbReference type="ChEBI" id="CHEBI:34718"/>
        <dbReference type="ChEBI" id="CHEBI:57925"/>
        <dbReference type="ChEBI" id="CHEBI:133977"/>
        <dbReference type="EC" id="2.5.1.18"/>
    </reaction>
</comment>
<dbReference type="GO" id="GO:0004364">
    <property type="term" value="F:glutathione transferase activity"/>
    <property type="evidence" value="ECO:0007669"/>
    <property type="project" value="UniProtKB-EC"/>
</dbReference>
<dbReference type="PANTHER" id="PTHR12736">
    <property type="entry name" value="LANC-LIKE PROTEIN"/>
    <property type="match status" value="1"/>
</dbReference>
<evidence type="ECO:0000256" key="14">
    <source>
        <dbReference type="ARBA" id="ARBA00047960"/>
    </source>
</evidence>
<keyword evidence="7" id="KW-0808">Transferase</keyword>
<evidence type="ECO:0000256" key="10">
    <source>
        <dbReference type="ARBA" id="ARBA00023136"/>
    </source>
</evidence>
<dbReference type="InterPro" id="IPR012341">
    <property type="entry name" value="6hp_glycosidase-like_sf"/>
</dbReference>
<dbReference type="InterPro" id="IPR020464">
    <property type="entry name" value="LanC-like_prot_euk"/>
</dbReference>
<sequence length="551" mass="61331">MSHTPAILLYQITSSSDTTPREAERRPAGVVSPPEAVRAQSSAHRSSGGVGCFHTRSDVSLIDVEMMDGEVLCSLKKRWLSVGVIYFQDTRKQQCLNLSLRHIFNPSEEDLDINNHRSSSEFYSIVKYTPLLRMEARALKNPYPDYNGNPASTQSLFDSQGKLTPEFSQRIRGKVCQLLEVMEDGLKSANPRDCTSYTGWTGISLLYLHLHDVLGDATFLTKALDAVGRNLHSLTRRHDVTFLCGDAGPLAVAAAVFHRMQRPHEATDCLNRLLQLHPGVVAGTGDLPDELLYGRVGYLYALVFINQQLGQNRVPLQYIQQISEAVLASGENLSKKLRIQEQTPLMYAWYQEQYVGAAHGLAGIYYYLMQVSQTTRQLSGESKAVVILLQLRIALSNCVTTETPRALIKPWHLHGPCTLLQVTHKPRHQNILLPPPEHSTPSTHSLLYGLPSTVLQKLQYVQNSAARLLTHTPSREHITPILRQLHWLPPGFVVGEERVHSLVRPSVDQVSRLHSPGGELPPPAWAMRATRWSTGAMEPQGSSTCSCRPTG</sequence>
<evidence type="ECO:0000256" key="5">
    <source>
        <dbReference type="ARBA" id="ARBA00022475"/>
    </source>
</evidence>
<dbReference type="EMBL" id="JAOPHQ010001537">
    <property type="protein sequence ID" value="KAK0150263.1"/>
    <property type="molecule type" value="Genomic_DNA"/>
</dbReference>
<dbReference type="PANTHER" id="PTHR12736:SF5">
    <property type="entry name" value="GLUTATHIONE S-TRANSFERASE LANCL1"/>
    <property type="match status" value="1"/>
</dbReference>
<evidence type="ECO:0000256" key="4">
    <source>
        <dbReference type="ARBA" id="ARBA00012452"/>
    </source>
</evidence>
<dbReference type="GO" id="GO:0031179">
    <property type="term" value="P:peptide modification"/>
    <property type="evidence" value="ECO:0007669"/>
    <property type="project" value="InterPro"/>
</dbReference>
<evidence type="ECO:0000256" key="8">
    <source>
        <dbReference type="ARBA" id="ARBA00022723"/>
    </source>
</evidence>
<dbReference type="PRINTS" id="PR01950">
    <property type="entry name" value="LANCSUPER"/>
</dbReference>
<comment type="catalytic activity">
    <reaction evidence="14">
        <text>RX + glutathione = an S-substituted glutathione + a halide anion + H(+)</text>
        <dbReference type="Rhea" id="RHEA:16437"/>
        <dbReference type="ChEBI" id="CHEBI:15378"/>
        <dbReference type="ChEBI" id="CHEBI:16042"/>
        <dbReference type="ChEBI" id="CHEBI:17792"/>
        <dbReference type="ChEBI" id="CHEBI:57925"/>
        <dbReference type="ChEBI" id="CHEBI:90779"/>
        <dbReference type="EC" id="2.5.1.18"/>
    </reaction>
</comment>
<dbReference type="EC" id="2.5.1.18" evidence="4"/>
<dbReference type="CDD" id="cd04794">
    <property type="entry name" value="euk_LANCL"/>
    <property type="match status" value="1"/>
</dbReference>
<dbReference type="PRINTS" id="PR01951">
    <property type="entry name" value="LANCEUKARYTE"/>
</dbReference>
<name>A0AA47N0R5_MERPO</name>
<evidence type="ECO:0000256" key="12">
    <source>
        <dbReference type="ARBA" id="ARBA00039457"/>
    </source>
</evidence>
<dbReference type="GO" id="GO:0046872">
    <property type="term" value="F:metal ion binding"/>
    <property type="evidence" value="ECO:0007669"/>
    <property type="project" value="UniProtKB-KW"/>
</dbReference>
<keyword evidence="10" id="KW-0472">Membrane</keyword>
<feature type="region of interest" description="Disordered" evidence="15">
    <location>
        <begin position="16"/>
        <end position="50"/>
    </location>
</feature>
<proteinExistence type="inferred from homology"/>